<dbReference type="EMBL" id="VTHL01000002">
    <property type="protein sequence ID" value="TYZ13485.1"/>
    <property type="molecule type" value="Genomic_DNA"/>
</dbReference>
<dbReference type="GO" id="GO:0016706">
    <property type="term" value="F:2-oxoglutarate-dependent dioxygenase activity"/>
    <property type="evidence" value="ECO:0007669"/>
    <property type="project" value="UniProtKB-ARBA"/>
</dbReference>
<dbReference type="AlphaFoldDB" id="A0A5D6VDQ9"/>
<dbReference type="Pfam" id="PF05721">
    <property type="entry name" value="PhyH"/>
    <property type="match status" value="1"/>
</dbReference>
<dbReference type="Gene3D" id="2.60.120.620">
    <property type="entry name" value="q2cbj1_9rhob like domain"/>
    <property type="match status" value="1"/>
</dbReference>
<evidence type="ECO:0000313" key="1">
    <source>
        <dbReference type="EMBL" id="TYZ13485.1"/>
    </source>
</evidence>
<protein>
    <submittedName>
        <fullName evidence="1">Phytanoyl-CoA dioxygenase family protein</fullName>
    </submittedName>
</protein>
<dbReference type="Proteomes" id="UP000322791">
    <property type="component" value="Unassembled WGS sequence"/>
</dbReference>
<accession>A0A5D6VDQ9</accession>
<sequence>MKARIQQQQVEYNVEGESQPAEDRVLLASDVDLTAGQPWSAAGYTVAPFLTPAETAALRAGLAEKVREALRKVGHHVPVGWPVEQYHTLIGDNQEQHLAVVNFTKEYSLEELPVPVARVEQRVSALCGRAVRALNPHNGQRAFHLRLARPGRTDNNPLHRDAWLDRLRDGLNLYFPVAGSTEHSSLTLVPGSHRWPESRTERTAGGAVYNGARYSVPALKASAEPLELVRPNPAAEEVLLFSPYLLHGGALNLNADATRISLEMRFWAE</sequence>
<organism evidence="1 2">
    <name type="scientific">Hymenobacter lutimineralis</name>
    <dbReference type="NCBI Taxonomy" id="2606448"/>
    <lineage>
        <taxon>Bacteria</taxon>
        <taxon>Pseudomonadati</taxon>
        <taxon>Bacteroidota</taxon>
        <taxon>Cytophagia</taxon>
        <taxon>Cytophagales</taxon>
        <taxon>Hymenobacteraceae</taxon>
        <taxon>Hymenobacter</taxon>
    </lineage>
</organism>
<name>A0A5D6VDQ9_9BACT</name>
<keyword evidence="2" id="KW-1185">Reference proteome</keyword>
<keyword evidence="1" id="KW-0560">Oxidoreductase</keyword>
<gene>
    <name evidence="1" type="ORF">FY528_03495</name>
</gene>
<proteinExistence type="predicted"/>
<keyword evidence="1" id="KW-0223">Dioxygenase</keyword>
<evidence type="ECO:0000313" key="2">
    <source>
        <dbReference type="Proteomes" id="UP000322791"/>
    </source>
</evidence>
<dbReference type="RefSeq" id="WP_149069602.1">
    <property type="nucleotide sequence ID" value="NZ_VTHL01000002.1"/>
</dbReference>
<dbReference type="SUPFAM" id="SSF51197">
    <property type="entry name" value="Clavaminate synthase-like"/>
    <property type="match status" value="1"/>
</dbReference>
<dbReference type="InterPro" id="IPR008775">
    <property type="entry name" value="Phytyl_CoA_dOase-like"/>
</dbReference>
<reference evidence="1 2" key="1">
    <citation type="submission" date="2019-08" db="EMBL/GenBank/DDBJ databases">
        <authorList>
            <person name="Seo M.-J."/>
        </authorList>
    </citation>
    <scope>NUCLEOTIDE SEQUENCE [LARGE SCALE GENOMIC DNA]</scope>
    <source>
        <strain evidence="1 2">KIGAM108</strain>
    </source>
</reference>
<comment type="caution">
    <text evidence="1">The sequence shown here is derived from an EMBL/GenBank/DDBJ whole genome shotgun (WGS) entry which is preliminary data.</text>
</comment>